<evidence type="ECO:0000256" key="1">
    <source>
        <dbReference type="SAM" id="Phobius"/>
    </source>
</evidence>
<evidence type="ECO:0000313" key="2">
    <source>
        <dbReference type="EMBL" id="BAB33779.1"/>
    </source>
</evidence>
<evidence type="ECO:0000313" key="3">
    <source>
        <dbReference type="Proteomes" id="UP000000558"/>
    </source>
</evidence>
<keyword evidence="1" id="KW-0812">Transmembrane</keyword>
<keyword evidence="1" id="KW-1133">Transmembrane helix</keyword>
<proteinExistence type="predicted"/>
<keyword evidence="1" id="KW-0472">Membrane</keyword>
<organism evidence="2 3">
    <name type="scientific">Escherichia coli O157:H7</name>
    <dbReference type="NCBI Taxonomy" id="83334"/>
    <lineage>
        <taxon>Bacteria</taxon>
        <taxon>Pseudomonadati</taxon>
        <taxon>Pseudomonadota</taxon>
        <taxon>Gammaproteobacteria</taxon>
        <taxon>Enterobacterales</taxon>
        <taxon>Enterobacteriaceae</taxon>
        <taxon>Escherichia</taxon>
    </lineage>
</organism>
<accession>A0A0H3JFR4</accession>
<dbReference type="AlphaFoldDB" id="A0A0H3JFR4"/>
<gene>
    <name evidence="2" type="ORF">ECs_0356</name>
</gene>
<protein>
    <submittedName>
        <fullName evidence="2">Uncharacterized protein</fullName>
    </submittedName>
</protein>
<sequence length="44" mass="5101">MCVTSNVLVMFSSFEIFDVISYKVVFIVYLIDFICILSFNEVIV</sequence>
<reference evidence="2 3" key="1">
    <citation type="journal article" date="2000" name="Syst. Appl. Microbiol.">
        <title>Comparative analysis of the whole set of rRNA operons between an enterohemorrhagic Escherichia coli O157:H7 Sakai strain and an Escherichia coli K-12 strain MG1655.</title>
        <authorList>
            <person name="Ohnishi M."/>
            <person name="Murata T."/>
            <person name="Nakayama K."/>
            <person name="Kuhara S."/>
            <person name="Hattori M."/>
            <person name="Kurokawa K."/>
            <person name="Yasunaga T."/>
            <person name="Yokoyama K."/>
            <person name="Makino K."/>
            <person name="Shinagawa H."/>
            <person name="Hayashi T."/>
        </authorList>
    </citation>
    <scope>NUCLEOTIDE SEQUENCE [LARGE SCALE GENOMIC DNA]</scope>
    <source>
        <strain evidence="3">O157:H7 / Sakai / RIMD 0509952 / EHEC</strain>
    </source>
</reference>
<feature type="transmembrane region" description="Helical" evidence="1">
    <location>
        <begin position="20"/>
        <end position="39"/>
    </location>
</feature>
<name>A0A0H3JFR4_ECO57</name>
<dbReference type="Proteomes" id="UP000000558">
    <property type="component" value="Chromosome"/>
</dbReference>
<dbReference type="RefSeq" id="WP_001356433.1">
    <property type="nucleotide sequence ID" value="NZ_AP018488.1"/>
</dbReference>
<dbReference type="STRING" id="386585.gene:10363342"/>
<keyword evidence="3" id="KW-1185">Reference proteome</keyword>
<dbReference type="EMBL" id="BA000007">
    <property type="protein sequence ID" value="BAB33779.1"/>
    <property type="molecule type" value="Genomic_DNA"/>
</dbReference>
<dbReference type="HOGENOM" id="CLU_217947_0_0_6"/>
<reference evidence="2 3" key="2">
    <citation type="journal article" date="2001" name="DNA Res.">
        <title>Complete genome sequence of enterohemorrhagic Escherichia coli O157:H7 and genomic comparison with a laboratory strain K-12.</title>
        <authorList>
            <person name="Hayashi T."/>
            <person name="Makino K."/>
            <person name="Ohnishi M."/>
            <person name="Kurokawa K."/>
            <person name="Ishii K."/>
            <person name="Yokoyama K."/>
            <person name="Han C.G."/>
            <person name="Ohtsubo E."/>
            <person name="Nakayama K."/>
            <person name="Murata T."/>
            <person name="Tanaka M."/>
            <person name="Tobe T."/>
            <person name="Iida T."/>
            <person name="Takami H."/>
            <person name="Honda T."/>
            <person name="Sasakawa C."/>
            <person name="Ogasawara N."/>
            <person name="Yasunaga T."/>
            <person name="Kuhara S."/>
            <person name="Shiba T."/>
            <person name="Hattori M."/>
            <person name="Shinagawa H."/>
        </authorList>
    </citation>
    <scope>NUCLEOTIDE SEQUENCE [LARGE SCALE GENOMIC DNA]</scope>
    <source>
        <strain evidence="3">O157:H7 / Sakai / RIMD 0509952 / EHEC</strain>
    </source>
</reference>